<feature type="chain" id="PRO_5022149309" description="Lipoprotein" evidence="2">
    <location>
        <begin position="20"/>
        <end position="541"/>
    </location>
</feature>
<dbReference type="OrthoDB" id="5482129at2"/>
<accession>A0A540X8V6</accession>
<evidence type="ECO:0008006" key="5">
    <source>
        <dbReference type="Google" id="ProtNLM"/>
    </source>
</evidence>
<evidence type="ECO:0000256" key="2">
    <source>
        <dbReference type="SAM" id="SignalP"/>
    </source>
</evidence>
<proteinExistence type="predicted"/>
<dbReference type="AlphaFoldDB" id="A0A540X8V6"/>
<dbReference type="PROSITE" id="PS51257">
    <property type="entry name" value="PROKAR_LIPOPROTEIN"/>
    <property type="match status" value="1"/>
</dbReference>
<organism evidence="3 4">
    <name type="scientific">Myxococcus llanfairpwllgwyngyllgogerychwyrndrobwllllantysiliogogogochensis</name>
    <dbReference type="NCBI Taxonomy" id="2590453"/>
    <lineage>
        <taxon>Bacteria</taxon>
        <taxon>Pseudomonadati</taxon>
        <taxon>Myxococcota</taxon>
        <taxon>Myxococcia</taxon>
        <taxon>Myxococcales</taxon>
        <taxon>Cystobacterineae</taxon>
        <taxon>Myxococcaceae</taxon>
        <taxon>Myxococcus</taxon>
    </lineage>
</organism>
<reference evidence="3 4" key="1">
    <citation type="submission" date="2019-06" db="EMBL/GenBank/DDBJ databases">
        <authorList>
            <person name="Livingstone P."/>
            <person name="Whitworth D."/>
        </authorList>
    </citation>
    <scope>NUCLEOTIDE SEQUENCE [LARGE SCALE GENOMIC DNA]</scope>
    <source>
        <strain evidence="3 4">AM401</strain>
    </source>
</reference>
<evidence type="ECO:0000313" key="3">
    <source>
        <dbReference type="EMBL" id="TQF17548.1"/>
    </source>
</evidence>
<feature type="region of interest" description="Disordered" evidence="1">
    <location>
        <begin position="494"/>
        <end position="541"/>
    </location>
</feature>
<evidence type="ECO:0000313" key="4">
    <source>
        <dbReference type="Proteomes" id="UP000315369"/>
    </source>
</evidence>
<dbReference type="RefSeq" id="WP_141640818.1">
    <property type="nucleotide sequence ID" value="NZ_VIFM01000006.1"/>
</dbReference>
<gene>
    <name evidence="3" type="ORF">FJV41_02775</name>
</gene>
<feature type="compositionally biased region" description="Polar residues" evidence="1">
    <location>
        <begin position="514"/>
        <end position="523"/>
    </location>
</feature>
<dbReference type="EMBL" id="VIFM01000006">
    <property type="protein sequence ID" value="TQF17548.1"/>
    <property type="molecule type" value="Genomic_DNA"/>
</dbReference>
<feature type="compositionally biased region" description="Pro residues" evidence="1">
    <location>
        <begin position="531"/>
        <end position="541"/>
    </location>
</feature>
<feature type="signal peptide" evidence="2">
    <location>
        <begin position="1"/>
        <end position="19"/>
    </location>
</feature>
<sequence>MRRALAGLVLLLAGCATTARPTQAPAVAEATPPVAPEPEQPRYEHIFMIPVDKALAEATKLMTEKGWVLKPLEDPRYLLTEWRTAQLSAQSWGWQSDGDSTRYLVAGELISERESVIRIFRMKRVAFSNDVEIKPEASGELNSRFMLMERFEQSFVRRGAPVELAQRERDVAPWVELNGAVQGTRDLELEQTLTLRLESRPSLETLTGSLRLARDDSFARDPSFYLTRWKDEVQEPCAREVAGFQSLLRPGLTVLIGEQLGTREIPATVGDLACEAVQTGLGVTVALAIPEKEQERINTYLASPGRPADQDALLRGNFWRKLQQDGRGSRAVMDLIDRVRALRAAGRSVFVVAMDTDMNHGKARDAYMARKVLNPRSARPQDVFLVLAGNAHTRLGDADWSDDFVPMSKHLLQSTRDLKVLEVGYAQGRRWGCDLELNGEMDCNIMGITPGPQVAIRPETPAAIRMLPELADEGFHGFLDVGVLTASLPAIALRGHEPPEPEVPGESPGPANLVTPTGTSAPVNTVAPPQDTVPPARPPTP</sequence>
<protein>
    <recommendedName>
        <fullName evidence="5">Lipoprotein</fullName>
    </recommendedName>
</protein>
<comment type="caution">
    <text evidence="3">The sequence shown here is derived from an EMBL/GenBank/DDBJ whole genome shotgun (WGS) entry which is preliminary data.</text>
</comment>
<keyword evidence="4" id="KW-1185">Reference proteome</keyword>
<keyword evidence="2" id="KW-0732">Signal</keyword>
<dbReference type="Proteomes" id="UP000315369">
    <property type="component" value="Unassembled WGS sequence"/>
</dbReference>
<evidence type="ECO:0000256" key="1">
    <source>
        <dbReference type="SAM" id="MobiDB-lite"/>
    </source>
</evidence>
<name>A0A540X8V6_9BACT</name>